<reference evidence="2" key="1">
    <citation type="submission" date="2025-08" db="UniProtKB">
        <authorList>
            <consortium name="RefSeq"/>
        </authorList>
    </citation>
    <scope>IDENTIFICATION</scope>
</reference>
<dbReference type="KEGG" id="bter:105666166"/>
<dbReference type="AlphaFoldDB" id="A0A9B2MMT2"/>
<sequence length="152" mass="16624">MEGIKSALLIYKSDSRGFKHRNYFLCHKSVNLDEMKSFYFFILVVLLVDPIRTLSIPRVENRLAVIRDDQIAEGKAIRVKRAPVHYLPLLAGAAIVGKKALLLGGAAVGTKALVGAGIAGAGLYKANYFGGGYGGGYSSYHYAPYSYEPSWY</sequence>
<dbReference type="RefSeq" id="XP_012168378.1">
    <property type="nucleotide sequence ID" value="XM_012312988.3"/>
</dbReference>
<name>A0A9B2MMT2_BOMTE</name>
<evidence type="ECO:0000313" key="2">
    <source>
        <dbReference type="RefSeq" id="XP_012168378.1"/>
    </source>
</evidence>
<gene>
    <name evidence="2" type="primary">LOC105666166</name>
</gene>
<organism evidence="1 2">
    <name type="scientific">Bombus terrestris</name>
    <name type="common">Buff-tailed bumblebee</name>
    <name type="synonym">Apis terrestris</name>
    <dbReference type="NCBI Taxonomy" id="30195"/>
    <lineage>
        <taxon>Eukaryota</taxon>
        <taxon>Metazoa</taxon>
        <taxon>Ecdysozoa</taxon>
        <taxon>Arthropoda</taxon>
        <taxon>Hexapoda</taxon>
        <taxon>Insecta</taxon>
        <taxon>Pterygota</taxon>
        <taxon>Neoptera</taxon>
        <taxon>Endopterygota</taxon>
        <taxon>Hymenoptera</taxon>
        <taxon>Apocrita</taxon>
        <taxon>Aculeata</taxon>
        <taxon>Apoidea</taxon>
        <taxon>Anthophila</taxon>
        <taxon>Apidae</taxon>
        <taxon>Bombus</taxon>
        <taxon>Bombus</taxon>
    </lineage>
</organism>
<protein>
    <submittedName>
        <fullName evidence="2">Uncharacterized protein LOC105666166</fullName>
    </submittedName>
</protein>
<evidence type="ECO:0000313" key="1">
    <source>
        <dbReference type="Proteomes" id="UP000835206"/>
    </source>
</evidence>
<keyword evidence="1" id="KW-1185">Reference proteome</keyword>
<proteinExistence type="predicted"/>
<dbReference type="GeneID" id="105666166"/>
<dbReference type="OrthoDB" id="7616970at2759"/>
<dbReference type="Proteomes" id="UP000835206">
    <property type="component" value="Chromosome 10"/>
</dbReference>
<accession>A0A9B2MMT2</accession>